<dbReference type="EMBL" id="CP147248">
    <property type="protein sequence ID" value="WYJ87023.1"/>
    <property type="molecule type" value="Genomic_DNA"/>
</dbReference>
<accession>A0ABZ2T6M1</accession>
<dbReference type="Proteomes" id="UP000195080">
    <property type="component" value="Chromosome"/>
</dbReference>
<dbReference type="InterPro" id="IPR038713">
    <property type="entry name" value="Terminase_Gp1_N_sf"/>
</dbReference>
<keyword evidence="1" id="KW-1188">Viral release from host cell</keyword>
<dbReference type="Gene3D" id="1.10.10.1400">
    <property type="entry name" value="Terminase, small subunit, N-terminal DNA-binding domain, HTH motif"/>
    <property type="match status" value="1"/>
</dbReference>
<gene>
    <name evidence="3" type="ORF">A5866_002107</name>
</gene>
<evidence type="ECO:0000313" key="4">
    <source>
        <dbReference type="Proteomes" id="UP000195080"/>
    </source>
</evidence>
<evidence type="ECO:0000256" key="2">
    <source>
        <dbReference type="ARBA" id="ARBA00023219"/>
    </source>
</evidence>
<dbReference type="InterPro" id="IPR005335">
    <property type="entry name" value="Terminase_ssu"/>
</dbReference>
<name>A0ABZ2T6M1_9ENTE</name>
<dbReference type="Gene3D" id="6.10.140.2160">
    <property type="match status" value="1"/>
</dbReference>
<dbReference type="Pfam" id="PF03592">
    <property type="entry name" value="Terminase_2"/>
    <property type="match status" value="1"/>
</dbReference>
<organism evidence="3 4">
    <name type="scientific">Candidatus Enterococcus lemimoniae</name>
    <dbReference type="NCBI Taxonomy" id="1834167"/>
    <lineage>
        <taxon>Bacteria</taxon>
        <taxon>Bacillati</taxon>
        <taxon>Bacillota</taxon>
        <taxon>Bacilli</taxon>
        <taxon>Lactobacillales</taxon>
        <taxon>Enterococcaceae</taxon>
        <taxon>Enterococcus</taxon>
    </lineage>
</organism>
<reference evidence="4" key="1">
    <citation type="submission" date="2017-05" db="EMBL/GenBank/DDBJ databases">
        <title>The Genome Sequence of EEnterococcus faecalis 9F2_4866.</title>
        <authorList>
            <consortium name="The Broad Institute Genomics Platform"/>
            <consortium name="The Broad Institute Genomic Center for Infectious Diseases"/>
            <person name="Earl A."/>
            <person name="Manson A."/>
            <person name="Schwartman J."/>
            <person name="Gilmore M."/>
            <person name="Abouelleil A."/>
            <person name="Cao P."/>
            <person name="Chapman S."/>
            <person name="Cusick C."/>
            <person name="Shea T."/>
            <person name="Young S."/>
            <person name="Neafsey D."/>
            <person name="Nusbaum C."/>
            <person name="Birren B."/>
        </authorList>
    </citation>
    <scope>NUCLEOTIDE SEQUENCE [LARGE SCALE GENOMIC DNA]</scope>
    <source>
        <strain evidence="4">12C11_DIV0727</strain>
    </source>
</reference>
<dbReference type="PANTHER" id="PTHR41328">
    <property type="entry name" value="TERMINASE SMALL SUBUNIT-RELATED"/>
    <property type="match status" value="1"/>
</dbReference>
<dbReference type="RefSeq" id="WP_254907628.1">
    <property type="nucleotide sequence ID" value="NZ_CP147248.1"/>
</dbReference>
<dbReference type="PANTHER" id="PTHR41328:SF2">
    <property type="entry name" value="TERMINASE SMALL SUBUNIT"/>
    <property type="match status" value="1"/>
</dbReference>
<dbReference type="InterPro" id="IPR052404">
    <property type="entry name" value="SPP1-like_terminase"/>
</dbReference>
<evidence type="ECO:0000313" key="3">
    <source>
        <dbReference type="EMBL" id="WYJ87023.1"/>
    </source>
</evidence>
<reference evidence="3 4" key="2">
    <citation type="submission" date="2024-03" db="EMBL/GenBank/DDBJ databases">
        <title>The Genome Sequence of Enterococcus sp. DIV0727d.</title>
        <authorList>
            <consortium name="The Broad Institute Genomics Platform"/>
            <consortium name="The Broad Institute Microbial Omics Core"/>
            <consortium name="The Broad Institute Genomic Center for Infectious Diseases"/>
            <person name="Earl A."/>
            <person name="Manson A."/>
            <person name="Gilmore M."/>
            <person name="Schwartman J."/>
            <person name="Shea T."/>
            <person name="Abouelleil A."/>
            <person name="Cao P."/>
            <person name="Chapman S."/>
            <person name="Cusick C."/>
            <person name="Young S."/>
            <person name="Neafsey D."/>
            <person name="Nusbaum C."/>
            <person name="Birren B."/>
        </authorList>
    </citation>
    <scope>NUCLEOTIDE SEQUENCE [LARGE SCALE GENOMIC DNA]</scope>
    <source>
        <strain evidence="3 4">12C11_DIV0727</strain>
    </source>
</reference>
<keyword evidence="4" id="KW-1185">Reference proteome</keyword>
<proteinExistence type="predicted"/>
<sequence length="154" mass="17226">MTAKGMNNRQKIFVTQYLIDFNATQAAIRAGYSEKTARSQGQRLLTNVDIKNAIKEEREKIQDENIATAKDVEEFLSQAMNGQIDEEVLMVVGAGDGVGDVARERKELSAKDRIKAAELLGKRHALFTDRQEIDATIRTDKLDSILQQLGDEDD</sequence>
<evidence type="ECO:0000256" key="1">
    <source>
        <dbReference type="ARBA" id="ARBA00022612"/>
    </source>
</evidence>
<protein>
    <submittedName>
        <fullName evidence="3">Phage terminase small subunit</fullName>
    </submittedName>
</protein>
<keyword evidence="2" id="KW-0231">Viral genome packaging</keyword>